<gene>
    <name evidence="2" type="ORF">GGQ74_000645</name>
</gene>
<evidence type="ECO:0000259" key="1">
    <source>
        <dbReference type="Pfam" id="PF08241"/>
    </source>
</evidence>
<feature type="domain" description="Methyltransferase type 11" evidence="1">
    <location>
        <begin position="84"/>
        <end position="179"/>
    </location>
</feature>
<dbReference type="PANTHER" id="PTHR14614:SF132">
    <property type="entry name" value="PROTEIN-LYSINE METHYLTRANSFERASE C42C1.13"/>
    <property type="match status" value="1"/>
</dbReference>
<proteinExistence type="predicted"/>
<dbReference type="Gene3D" id="3.40.50.150">
    <property type="entry name" value="Vaccinia Virus protein VP39"/>
    <property type="match status" value="1"/>
</dbReference>
<reference evidence="2 3" key="1">
    <citation type="submission" date="2020-03" db="EMBL/GenBank/DDBJ databases">
        <title>Genomic Encyclopedia of Type Strains, Phase IV (KMG-IV): sequencing the most valuable type-strain genomes for metagenomic binning, comparative biology and taxonomic classification.</title>
        <authorList>
            <person name="Goeker M."/>
        </authorList>
    </citation>
    <scope>NUCLEOTIDE SEQUENCE [LARGE SCALE GENOMIC DNA]</scope>
    <source>
        <strain evidence="2 3">DSM 24233</strain>
    </source>
</reference>
<accession>A0A846QNM8</accession>
<keyword evidence="3" id="KW-1185">Reference proteome</keyword>
<evidence type="ECO:0000313" key="2">
    <source>
        <dbReference type="EMBL" id="NJB67005.1"/>
    </source>
</evidence>
<dbReference type="InterPro" id="IPR013216">
    <property type="entry name" value="Methyltransf_11"/>
</dbReference>
<dbReference type="PANTHER" id="PTHR14614">
    <property type="entry name" value="HEPATOCELLULAR CARCINOMA-ASSOCIATED ANTIGEN"/>
    <property type="match status" value="1"/>
</dbReference>
<dbReference type="CDD" id="cd02440">
    <property type="entry name" value="AdoMet_MTases"/>
    <property type="match status" value="1"/>
</dbReference>
<protein>
    <submittedName>
        <fullName evidence="2">Putative nicotinamide N-methyase</fullName>
    </submittedName>
</protein>
<dbReference type="AlphaFoldDB" id="A0A846QNM8"/>
<evidence type="ECO:0000313" key="3">
    <source>
        <dbReference type="Proteomes" id="UP000580856"/>
    </source>
</evidence>
<dbReference type="SUPFAM" id="SSF53335">
    <property type="entry name" value="S-adenosyl-L-methionine-dependent methyltransferases"/>
    <property type="match status" value="1"/>
</dbReference>
<dbReference type="InterPro" id="IPR029063">
    <property type="entry name" value="SAM-dependent_MTases_sf"/>
</dbReference>
<dbReference type="Proteomes" id="UP000580856">
    <property type="component" value="Unassembled WGS sequence"/>
</dbReference>
<name>A0A846QNM8_9BACT</name>
<dbReference type="RefSeq" id="WP_342448574.1">
    <property type="nucleotide sequence ID" value="NZ_JAATJA010000001.1"/>
</dbReference>
<sequence>MGVKRGATIVDLDGPRQRLEVVAAGRSWLIERTADLETLWELIGEDEFTEDERLPYWAEVWPSSVVLSAWLGANRARIAGRVCVDMGCGLGLTALAGSLFGARVIAFDYEFEPLFFARGNADLNRVAQPLWIQMDWRNAAIAAGSAQFVWAGDVIYEKRFIGSVLSFLDHVLVPGGRAWIAEPDRAVARPFGEAVAALGWGCERVHTEHIQWEGHSVTVHILEISKRP</sequence>
<dbReference type="InterPro" id="IPR019410">
    <property type="entry name" value="Methyltransf_16"/>
</dbReference>
<dbReference type="EMBL" id="JAATJA010000001">
    <property type="protein sequence ID" value="NJB67005.1"/>
    <property type="molecule type" value="Genomic_DNA"/>
</dbReference>
<organism evidence="2 3">
    <name type="scientific">Desulfobaculum xiamenense</name>
    <dbReference type="NCBI Taxonomy" id="995050"/>
    <lineage>
        <taxon>Bacteria</taxon>
        <taxon>Pseudomonadati</taxon>
        <taxon>Thermodesulfobacteriota</taxon>
        <taxon>Desulfovibrionia</taxon>
        <taxon>Desulfovibrionales</taxon>
        <taxon>Desulfovibrionaceae</taxon>
        <taxon>Desulfobaculum</taxon>
    </lineage>
</organism>
<dbReference type="GO" id="GO:0008757">
    <property type="term" value="F:S-adenosylmethionine-dependent methyltransferase activity"/>
    <property type="evidence" value="ECO:0007669"/>
    <property type="project" value="InterPro"/>
</dbReference>
<comment type="caution">
    <text evidence="2">The sequence shown here is derived from an EMBL/GenBank/DDBJ whole genome shotgun (WGS) entry which is preliminary data.</text>
</comment>
<dbReference type="Pfam" id="PF08241">
    <property type="entry name" value="Methyltransf_11"/>
    <property type="match status" value="1"/>
</dbReference>